<sequence length="242" mass="25280">MRTGQRWAATVARVAGRVVAVPLGAVARWRGGKPMHPRGVVLDAVLERHGSTVPWGVPWLDDPATEAALVRLSRGAGLPAPLPDLLGLAVRVPGGTEPVDLLLSTTGSGPLTRMLPVLRRDGAAVHSSIMGYRSAAGTLRLAAFPEAGQLLSEPRPLADEVARRDRCFTLAAARGGGSWQPFARLRLTAPRPPLDPDVAFDAVRHPPPGLVPDGPLAGFRAPAYARARAARRSASGAEGPGS</sequence>
<evidence type="ECO:0000313" key="1">
    <source>
        <dbReference type="EMBL" id="SFF57306.1"/>
    </source>
</evidence>
<accession>A0A1I2JX25</accession>
<dbReference type="AlphaFoldDB" id="A0A1I2JX25"/>
<dbReference type="EMBL" id="FOND01000017">
    <property type="protein sequence ID" value="SFF57306.1"/>
    <property type="molecule type" value="Genomic_DNA"/>
</dbReference>
<evidence type="ECO:0000313" key="2">
    <source>
        <dbReference type="Proteomes" id="UP000198589"/>
    </source>
</evidence>
<dbReference type="Proteomes" id="UP000198589">
    <property type="component" value="Unassembled WGS sequence"/>
</dbReference>
<evidence type="ECO:0008006" key="3">
    <source>
        <dbReference type="Google" id="ProtNLM"/>
    </source>
</evidence>
<dbReference type="STRING" id="1798228.SAMN05216574_11784"/>
<organism evidence="1 2">
    <name type="scientific">Blastococcus tunisiensis</name>
    <dbReference type="NCBI Taxonomy" id="1798228"/>
    <lineage>
        <taxon>Bacteria</taxon>
        <taxon>Bacillati</taxon>
        <taxon>Actinomycetota</taxon>
        <taxon>Actinomycetes</taxon>
        <taxon>Geodermatophilales</taxon>
        <taxon>Geodermatophilaceae</taxon>
        <taxon>Blastococcus</taxon>
    </lineage>
</organism>
<protein>
    <recommendedName>
        <fullName evidence="3">Phosphodiesterase</fullName>
    </recommendedName>
</protein>
<keyword evidence="2" id="KW-1185">Reference proteome</keyword>
<name>A0A1I2JX25_9ACTN</name>
<proteinExistence type="predicted"/>
<dbReference type="RefSeq" id="WP_217640795.1">
    <property type="nucleotide sequence ID" value="NZ_FOND01000017.1"/>
</dbReference>
<gene>
    <name evidence="1" type="ORF">SAMN05216574_11784</name>
</gene>
<reference evidence="2" key="1">
    <citation type="submission" date="2016-10" db="EMBL/GenBank/DDBJ databases">
        <authorList>
            <person name="Varghese N."/>
            <person name="Submissions S."/>
        </authorList>
    </citation>
    <scope>NUCLEOTIDE SEQUENCE [LARGE SCALE GENOMIC DNA]</scope>
    <source>
        <strain evidence="2">DSM 46838</strain>
    </source>
</reference>